<dbReference type="InterPro" id="IPR002738">
    <property type="entry name" value="RNase_P_p30"/>
</dbReference>
<dbReference type="KEGG" id="fas:105264268"/>
<evidence type="ECO:0000256" key="2">
    <source>
        <dbReference type="ARBA" id="ARBA00007331"/>
    </source>
</evidence>
<dbReference type="AlphaFoldDB" id="A0A9R1SY73"/>
<protein>
    <submittedName>
        <fullName evidence="6">Ribonuclease P protein subunit p30</fullName>
    </submittedName>
</protein>
<dbReference type="InterPro" id="IPR016195">
    <property type="entry name" value="Pol/histidinol_Pase-like"/>
</dbReference>
<dbReference type="GeneID" id="105264268"/>
<keyword evidence="3" id="KW-0819">tRNA processing</keyword>
<evidence type="ECO:0000313" key="6">
    <source>
        <dbReference type="RefSeq" id="XP_011299334.1"/>
    </source>
</evidence>
<dbReference type="GO" id="GO:0008033">
    <property type="term" value="P:tRNA processing"/>
    <property type="evidence" value="ECO:0007669"/>
    <property type="project" value="UniProtKB-KW"/>
</dbReference>
<feature type="region of interest" description="Disordered" evidence="4">
    <location>
        <begin position="260"/>
        <end position="288"/>
    </location>
</feature>
<sequence length="288" mass="32195">MSYNGFYDLCINFNGENKEKLPRLLSRLHEMGYRTIAINQSLDESALEVVKKKKKKGESADTNDPLAAVINPVDIEALRDQFKDKLCILSRLTFTFTDTAKTYTLCQAASFKKFHLFAVMPKNQAALQFACSQLNVDIVTINSSNSSFKFTRKLYLQAVDRGVHFEVRYADVIDRTTRKMAIQYSHLFHVYGKSKNVILSSGTADYTMVRNPYDIITLGALFGLSEVKAKAAVSGQCHHLILKAEGRRFGKAVFGIETTGAASASDEDDTDDDEPETEIPPNPKKVKV</sequence>
<comment type="subcellular location">
    <subcellularLocation>
        <location evidence="1">Nucleus</location>
    </subcellularLocation>
</comment>
<name>A0A9R1SY73_9HYME</name>
<dbReference type="SUPFAM" id="SSF89550">
    <property type="entry name" value="PHP domain-like"/>
    <property type="match status" value="1"/>
</dbReference>
<evidence type="ECO:0000256" key="3">
    <source>
        <dbReference type="ARBA" id="ARBA00022694"/>
    </source>
</evidence>
<dbReference type="CTD" id="10556"/>
<organism evidence="5 6">
    <name type="scientific">Fopius arisanus</name>
    <dbReference type="NCBI Taxonomy" id="64838"/>
    <lineage>
        <taxon>Eukaryota</taxon>
        <taxon>Metazoa</taxon>
        <taxon>Ecdysozoa</taxon>
        <taxon>Arthropoda</taxon>
        <taxon>Hexapoda</taxon>
        <taxon>Insecta</taxon>
        <taxon>Pterygota</taxon>
        <taxon>Neoptera</taxon>
        <taxon>Endopterygota</taxon>
        <taxon>Hymenoptera</taxon>
        <taxon>Apocrita</taxon>
        <taxon>Ichneumonoidea</taxon>
        <taxon>Braconidae</taxon>
        <taxon>Opiinae</taxon>
        <taxon>Fopius</taxon>
    </lineage>
</organism>
<feature type="compositionally biased region" description="Acidic residues" evidence="4">
    <location>
        <begin position="265"/>
        <end position="277"/>
    </location>
</feature>
<dbReference type="PANTHER" id="PTHR13031">
    <property type="entry name" value="RIBONUCLEASE P SUBUNIT P30"/>
    <property type="match status" value="1"/>
</dbReference>
<comment type="similarity">
    <text evidence="2">Belongs to the eukaryotic/archaeal RNase P protein component 3 family.</text>
</comment>
<dbReference type="Pfam" id="PF01876">
    <property type="entry name" value="RNase_P_p30"/>
    <property type="match status" value="1"/>
</dbReference>
<proteinExistence type="inferred from homology"/>
<dbReference type="RefSeq" id="XP_011299334.1">
    <property type="nucleotide sequence ID" value="XM_011301032.1"/>
</dbReference>
<evidence type="ECO:0000313" key="5">
    <source>
        <dbReference type="Proteomes" id="UP000694866"/>
    </source>
</evidence>
<reference evidence="6" key="1">
    <citation type="submission" date="2025-08" db="UniProtKB">
        <authorList>
            <consortium name="RefSeq"/>
        </authorList>
    </citation>
    <scope>IDENTIFICATION</scope>
    <source>
        <strain evidence="6">USDA-PBARC FA_bdor</strain>
        <tissue evidence="6">Whole organism</tissue>
    </source>
</reference>
<dbReference type="Proteomes" id="UP000694866">
    <property type="component" value="Unplaced"/>
</dbReference>
<dbReference type="PANTHER" id="PTHR13031:SF0">
    <property type="entry name" value="RIBONUCLEASE P PROTEIN SUBUNIT P30"/>
    <property type="match status" value="1"/>
</dbReference>
<evidence type="ECO:0000256" key="4">
    <source>
        <dbReference type="SAM" id="MobiDB-lite"/>
    </source>
</evidence>
<gene>
    <name evidence="6" type="primary">Rpp30</name>
</gene>
<dbReference type="GO" id="GO:0005655">
    <property type="term" value="C:nucleolar ribonuclease P complex"/>
    <property type="evidence" value="ECO:0007669"/>
    <property type="project" value="TreeGrafter"/>
</dbReference>
<feature type="compositionally biased region" description="Pro residues" evidence="4">
    <location>
        <begin position="278"/>
        <end position="288"/>
    </location>
</feature>
<dbReference type="Gene3D" id="3.20.20.140">
    <property type="entry name" value="Metal-dependent hydrolases"/>
    <property type="match status" value="1"/>
</dbReference>
<dbReference type="GO" id="GO:0003723">
    <property type="term" value="F:RNA binding"/>
    <property type="evidence" value="ECO:0007669"/>
    <property type="project" value="TreeGrafter"/>
</dbReference>
<accession>A0A9R1SY73</accession>
<dbReference type="OrthoDB" id="17948at2759"/>
<evidence type="ECO:0000256" key="1">
    <source>
        <dbReference type="ARBA" id="ARBA00004123"/>
    </source>
</evidence>
<keyword evidence="5" id="KW-1185">Reference proteome</keyword>